<dbReference type="EMBL" id="FRDF01000005">
    <property type="protein sequence ID" value="SHN53780.1"/>
    <property type="molecule type" value="Genomic_DNA"/>
</dbReference>
<feature type="transmembrane region" description="Helical" evidence="1">
    <location>
        <begin position="301"/>
        <end position="321"/>
    </location>
</feature>
<organism evidence="2 3">
    <name type="scientific">Erythrobacter sanguineus</name>
    <dbReference type="NCBI Taxonomy" id="198312"/>
    <lineage>
        <taxon>Bacteria</taxon>
        <taxon>Pseudomonadati</taxon>
        <taxon>Pseudomonadota</taxon>
        <taxon>Alphaproteobacteria</taxon>
        <taxon>Sphingomonadales</taxon>
        <taxon>Erythrobacteraceae</taxon>
        <taxon>Erythrobacter/Porphyrobacter group</taxon>
        <taxon>Erythrobacter</taxon>
    </lineage>
</organism>
<evidence type="ECO:0000313" key="2">
    <source>
        <dbReference type="EMBL" id="SHN53780.1"/>
    </source>
</evidence>
<dbReference type="AlphaFoldDB" id="A0A1M7S5S4"/>
<keyword evidence="3" id="KW-1185">Reference proteome</keyword>
<gene>
    <name evidence="2" type="ORF">SAMN02745193_01026</name>
</gene>
<keyword evidence="1" id="KW-0472">Membrane</keyword>
<keyword evidence="1" id="KW-0812">Transmembrane</keyword>
<evidence type="ECO:0000256" key="1">
    <source>
        <dbReference type="SAM" id="Phobius"/>
    </source>
</evidence>
<feature type="transmembrane region" description="Helical" evidence="1">
    <location>
        <begin position="251"/>
        <end position="280"/>
    </location>
</feature>
<feature type="transmembrane region" description="Helical" evidence="1">
    <location>
        <begin position="327"/>
        <end position="346"/>
    </location>
</feature>
<dbReference type="STRING" id="198312.SAMN02745193_01026"/>
<dbReference type="InterPro" id="IPR029044">
    <property type="entry name" value="Nucleotide-diphossugar_trans"/>
</dbReference>
<proteinExistence type="predicted"/>
<dbReference type="OrthoDB" id="8477220at2"/>
<name>A0A1M7S5S4_9SPHN</name>
<evidence type="ECO:0008006" key="4">
    <source>
        <dbReference type="Google" id="ProtNLM"/>
    </source>
</evidence>
<keyword evidence="1" id="KW-1133">Transmembrane helix</keyword>
<dbReference type="SUPFAM" id="SSF53448">
    <property type="entry name" value="Nucleotide-diphospho-sugar transferases"/>
    <property type="match status" value="1"/>
</dbReference>
<protein>
    <recommendedName>
        <fullName evidence="4">MobA-like NTP transferase domain-containing protein</fullName>
    </recommendedName>
</protein>
<dbReference type="RefSeq" id="WP_143150260.1">
    <property type="nucleotide sequence ID" value="NZ_FRDF01000005.1"/>
</dbReference>
<reference evidence="3" key="1">
    <citation type="submission" date="2016-12" db="EMBL/GenBank/DDBJ databases">
        <authorList>
            <person name="Varghese N."/>
            <person name="Submissions S."/>
        </authorList>
    </citation>
    <scope>NUCLEOTIDE SEQUENCE [LARGE SCALE GENOMIC DNA]</scope>
    <source>
        <strain evidence="3">DSM 11032</strain>
    </source>
</reference>
<dbReference type="Proteomes" id="UP000184391">
    <property type="component" value="Unassembled WGS sequence"/>
</dbReference>
<evidence type="ECO:0000313" key="3">
    <source>
        <dbReference type="Proteomes" id="UP000184391"/>
    </source>
</evidence>
<accession>A0A1M7S5S4</accession>
<sequence length="398" mass="41020">MRTALVAALRRTASGALRAELPLAGRSVLARQVEVLRAQGCERILCLCERVDGEVLRVQQAVEASGGTFQALRGFLHLPALVRAEDDLVILADGLLPDPGLVRALFADGAQPPRFVASLPADSPLVALHPDDFERIDAGHHWAGLLAMRGAPVQQLADFPSDADAVSLLLRLALQAGTPCRALPDEEPSSKVWLLADDPAALAVKEQALIARAAGPVDWRAPMIALANRLVESLMPRALPQGAQAGAAASILFLALGVLTAASGAAAAGLGLAACGAFALNIAGAFARLRLLLLGEGPSPVVLARLGWVADGLAAIVLLFALAPWPVVLPLAVLGPLAIGLARLAAQGRRGAVAIILSDRIALLAGFAIAHLAALLPEALALFCLVVLAALLLRSAPD</sequence>